<dbReference type="RefSeq" id="WP_067776264.1">
    <property type="nucleotide sequence ID" value="NZ_LIGX01000027.1"/>
</dbReference>
<sequence>MNIFRLLSGVPLIAFTAPATLPAQNMTPEIRQDIARLLTLQVLTHIGELQETLGAAFQKILYVNTYRSIVLSGKECPQPEATACPAAAILANKQLHRYGGDFEGKDVMTSIHTELDTYDLNQATYQSELELIRKRLREHYLPILKQRELAKERQLLRINATRPEVTVLPNGIQFEIEPGNQDIRDISRSTSETGITFYTRITRDIQFDALPESIRQIADQLPPASSWTFYIPYEAEQAAEEAGRRAAQDMATRREERLQQLIPDHMRNSRPAPPTEAAAPPRERKPLLRLKVWKDTPEYPATVRPDAIETVI</sequence>
<evidence type="ECO:0000313" key="2">
    <source>
        <dbReference type="EMBL" id="SEH78990.1"/>
    </source>
</evidence>
<dbReference type="AlphaFoldDB" id="A0A1C7PB94"/>
<dbReference type="KEGG" id="agl:PYTT_0763"/>
<reference evidence="3" key="1">
    <citation type="submission" date="2016-09" db="EMBL/GenBank/DDBJ databases">
        <authorList>
            <person name="Koehorst J."/>
        </authorList>
    </citation>
    <scope>NUCLEOTIDE SEQUENCE [LARGE SCALE GENOMIC DNA]</scope>
</reference>
<protein>
    <submittedName>
        <fullName evidence="2">Uncharacterized protein</fullName>
    </submittedName>
</protein>
<organism evidence="2 3">
    <name type="scientific">Akkermansia glycaniphila</name>
    <dbReference type="NCBI Taxonomy" id="1679444"/>
    <lineage>
        <taxon>Bacteria</taxon>
        <taxon>Pseudomonadati</taxon>
        <taxon>Verrucomicrobiota</taxon>
        <taxon>Verrucomicrobiia</taxon>
        <taxon>Verrucomicrobiales</taxon>
        <taxon>Akkermansiaceae</taxon>
        <taxon>Akkermansia</taxon>
    </lineage>
</organism>
<gene>
    <name evidence="2" type="ORF">PYTT_0763</name>
</gene>
<dbReference type="STRING" id="1679444.PYTT_0763"/>
<keyword evidence="3" id="KW-1185">Reference proteome</keyword>
<evidence type="ECO:0000313" key="3">
    <source>
        <dbReference type="Proteomes" id="UP000176204"/>
    </source>
</evidence>
<dbReference type="Proteomes" id="UP000176204">
    <property type="component" value="Chromosome I"/>
</dbReference>
<accession>A0A1C7PB94</accession>
<evidence type="ECO:0000256" key="1">
    <source>
        <dbReference type="SAM" id="MobiDB-lite"/>
    </source>
</evidence>
<dbReference type="EMBL" id="LT629973">
    <property type="protein sequence ID" value="SEH78990.1"/>
    <property type="molecule type" value="Genomic_DNA"/>
</dbReference>
<proteinExistence type="predicted"/>
<feature type="region of interest" description="Disordered" evidence="1">
    <location>
        <begin position="264"/>
        <end position="286"/>
    </location>
</feature>
<name>A0A1C7PB94_9BACT</name>